<evidence type="ECO:0000259" key="8">
    <source>
        <dbReference type="PROSITE" id="PS51192"/>
    </source>
</evidence>
<dbReference type="InterPro" id="IPR014001">
    <property type="entry name" value="Helicase_ATP-bd"/>
</dbReference>
<evidence type="ECO:0000256" key="6">
    <source>
        <dbReference type="RuleBase" id="RU365068"/>
    </source>
</evidence>
<comment type="domain">
    <text evidence="6">The Q motif is unique to and characteristic of the DEAD box family of RNA helicases and controls ATP binding and hydrolysis.</text>
</comment>
<comment type="caution">
    <text evidence="10">The sequence shown here is derived from an EMBL/GenBank/DDBJ whole genome shotgun (WGS) entry which is preliminary data.</text>
</comment>
<evidence type="ECO:0000256" key="3">
    <source>
        <dbReference type="ARBA" id="ARBA00022806"/>
    </source>
</evidence>
<evidence type="ECO:0000256" key="4">
    <source>
        <dbReference type="ARBA" id="ARBA00022840"/>
    </source>
</evidence>
<keyword evidence="1 6" id="KW-0547">Nucleotide-binding</keyword>
<dbReference type="Gene3D" id="3.40.50.300">
    <property type="entry name" value="P-loop containing nucleotide triphosphate hydrolases"/>
    <property type="match status" value="2"/>
</dbReference>
<dbReference type="GO" id="GO:0005524">
    <property type="term" value="F:ATP binding"/>
    <property type="evidence" value="ECO:0007669"/>
    <property type="project" value="UniProtKB-UniRule"/>
</dbReference>
<name>A0A9P6W715_RHOMI</name>
<dbReference type="Pfam" id="PF00271">
    <property type="entry name" value="Helicase_C"/>
    <property type="match status" value="1"/>
</dbReference>
<dbReference type="InterPro" id="IPR000629">
    <property type="entry name" value="RNA-helicase_DEAD-box_CS"/>
</dbReference>
<reference evidence="10 11" key="1">
    <citation type="submission" date="2020-11" db="EMBL/GenBank/DDBJ databases">
        <title>Kefir isolates.</title>
        <authorList>
            <person name="Marcisauskas S."/>
            <person name="Kim Y."/>
            <person name="Blasche S."/>
        </authorList>
    </citation>
    <scope>NUCLEOTIDE SEQUENCE [LARGE SCALE GENOMIC DNA]</scope>
    <source>
        <strain evidence="10 11">KR</strain>
    </source>
</reference>
<comment type="catalytic activity">
    <reaction evidence="6">
        <text>ATP + H2O = ADP + phosphate + H(+)</text>
        <dbReference type="Rhea" id="RHEA:13065"/>
        <dbReference type="ChEBI" id="CHEBI:15377"/>
        <dbReference type="ChEBI" id="CHEBI:15378"/>
        <dbReference type="ChEBI" id="CHEBI:30616"/>
        <dbReference type="ChEBI" id="CHEBI:43474"/>
        <dbReference type="ChEBI" id="CHEBI:456216"/>
        <dbReference type="EC" id="3.6.4.13"/>
    </reaction>
</comment>
<sequence length="1032" mass="111432">MSAGEDFGGWTPAAGESPAEREKRLKREKRAAMLAAAGGQGPASSNALPTASTSNSYAAAGAPRENYGGWQPAPGETPAEREKRMKREKRQAMLAAQNGAGASSSSSYGAGPQPPPITSQRAEGESYDGWTPLAGESPAEREKRIKREKRAAMLAASANAAGHAVPSAYFPPPPELGGTGASYAGSAVGQSEGAPGSEAGGDKKSKHAQSLTPARLRYLKRKKQTRKAKVKAAPKNKSTAAEGEEASAAAVAGTKRQRDEDDDGEDGQSSGEESDAEGGASEGAKKARQATAAASEAAAAAAKWPELSEAERQAKLEMIAKKKAERREQRLAKKAELKRIKAEGGVVPPPKPRVVETTKRRTNADPETTTTTKVVEPPVEPEPEQPAEPTEEEIEEQKRQEELAARKALKALKKQQRRQPKEADAVEEDAEMADGGVDAAAPTLIPTAHVPNGDAEASKDSPAEAEAEKAPAEPAVLHRLPGATRPAPPSAKTLSALNVHEQVRDKQVVDPTTNVKIAEEVGADGTGVSEKGRKRLRNDMGVEEWFAVQTAVLPLLLPPSARPPALYEPFHPPRDVCVSAPTGSGKTLSYVVPIVETLQHRVVTRLRALVLLPTRDLVGQVRETFESYMKGTGLRVGIATGQHSFAHEQNVLVGDVHSDVKGGVSQVDILIATPGRLIDHLRSTPGFSLQHLRYLVVDEADRLLTQSFHDWLPTVLSALKPTFSAASLREDDTLPRSRQTKSLPRSAQVPEADALAPSWWDVEVQGAHVSSDLDEPCLGSCQKLLFSATLSRDPAKIDALHLYRPVYISVEDALDPHAEDEGVDNEMKFTFPAELSEHMIISPASHKPLYLFHLLHKLAISSALCFTRSVEAATRLAKLVEFFEEARVANGIEGKQVVVRAFSSELAPNERNKVLRDFKKGEIQMLICSDLIARGIDIPNVSHVISYDIPADMRKYVHRVGRTARAGKEGDAWSLVEEQEVAPFRNIMAKAQHYQKIERVRVKDQLVEPFVPAYQAALERLKAHFATGREQD</sequence>
<keyword evidence="4 6" id="KW-0067">ATP-binding</keyword>
<dbReference type="InterPro" id="IPR001650">
    <property type="entry name" value="Helicase_C-like"/>
</dbReference>
<proteinExistence type="inferred from homology"/>
<gene>
    <name evidence="10" type="primary">DBP6</name>
    <name evidence="10" type="ORF">C6P46_004943</name>
</gene>
<dbReference type="SMART" id="SM00487">
    <property type="entry name" value="DEXDc"/>
    <property type="match status" value="1"/>
</dbReference>
<dbReference type="Pfam" id="PF00270">
    <property type="entry name" value="DEAD"/>
    <property type="match status" value="1"/>
</dbReference>
<feature type="compositionally biased region" description="Basic and acidic residues" evidence="7">
    <location>
        <begin position="396"/>
        <end position="405"/>
    </location>
</feature>
<evidence type="ECO:0000256" key="5">
    <source>
        <dbReference type="ARBA" id="ARBA00022884"/>
    </source>
</evidence>
<evidence type="ECO:0000256" key="7">
    <source>
        <dbReference type="SAM" id="MobiDB-lite"/>
    </source>
</evidence>
<dbReference type="PROSITE" id="PS51192">
    <property type="entry name" value="HELICASE_ATP_BIND_1"/>
    <property type="match status" value="1"/>
</dbReference>
<feature type="compositionally biased region" description="Low complexity" evidence="7">
    <location>
        <begin position="366"/>
        <end position="377"/>
    </location>
</feature>
<comment type="similarity">
    <text evidence="6">Belongs to the DEAD box helicase family.</text>
</comment>
<dbReference type="PROSITE" id="PS00039">
    <property type="entry name" value="DEAD_ATP_HELICASE"/>
    <property type="match status" value="1"/>
</dbReference>
<evidence type="ECO:0000313" key="11">
    <source>
        <dbReference type="Proteomes" id="UP000777482"/>
    </source>
</evidence>
<dbReference type="AlphaFoldDB" id="A0A9P6W715"/>
<dbReference type="InterPro" id="IPR027417">
    <property type="entry name" value="P-loop_NTPase"/>
</dbReference>
<dbReference type="GO" id="GO:0003723">
    <property type="term" value="F:RNA binding"/>
    <property type="evidence" value="ECO:0007669"/>
    <property type="project" value="UniProtKB-UniRule"/>
</dbReference>
<feature type="compositionally biased region" description="Basic and acidic residues" evidence="7">
    <location>
        <begin position="353"/>
        <end position="364"/>
    </location>
</feature>
<feature type="region of interest" description="Disordered" evidence="7">
    <location>
        <begin position="1"/>
        <end position="308"/>
    </location>
</feature>
<protein>
    <recommendedName>
        <fullName evidence="6">ATP-dependent RNA helicase</fullName>
        <ecNumber evidence="6">3.6.4.13</ecNumber>
    </recommendedName>
</protein>
<comment type="function">
    <text evidence="6">RNA helicase.</text>
</comment>
<evidence type="ECO:0000256" key="2">
    <source>
        <dbReference type="ARBA" id="ARBA00022801"/>
    </source>
</evidence>
<accession>A0A9P6W715</accession>
<keyword evidence="5 6" id="KW-0694">RNA-binding</keyword>
<dbReference type="PANTHER" id="PTHR24031">
    <property type="entry name" value="RNA HELICASE"/>
    <property type="match status" value="1"/>
</dbReference>
<feature type="compositionally biased region" description="Polar residues" evidence="7">
    <location>
        <begin position="42"/>
        <end position="57"/>
    </location>
</feature>
<keyword evidence="2 6" id="KW-0378">Hydrolase</keyword>
<dbReference type="SUPFAM" id="SSF52540">
    <property type="entry name" value="P-loop containing nucleoside triphosphate hydrolases"/>
    <property type="match status" value="1"/>
</dbReference>
<feature type="compositionally biased region" description="Low complexity" evidence="7">
    <location>
        <begin position="289"/>
        <end position="303"/>
    </location>
</feature>
<dbReference type="GO" id="GO:0016787">
    <property type="term" value="F:hydrolase activity"/>
    <property type="evidence" value="ECO:0007669"/>
    <property type="project" value="UniProtKB-KW"/>
</dbReference>
<dbReference type="CDD" id="cd17956">
    <property type="entry name" value="DEADc_DDX51"/>
    <property type="match status" value="1"/>
</dbReference>
<feature type="compositionally biased region" description="Basic and acidic residues" evidence="7">
    <location>
        <begin position="456"/>
        <end position="471"/>
    </location>
</feature>
<keyword evidence="3 6" id="KW-0347">Helicase</keyword>
<feature type="compositionally biased region" description="Acidic residues" evidence="7">
    <location>
        <begin position="379"/>
        <end position="395"/>
    </location>
</feature>
<evidence type="ECO:0000313" key="10">
    <source>
        <dbReference type="EMBL" id="KAG0666373.1"/>
    </source>
</evidence>
<dbReference type="GO" id="GO:0003724">
    <property type="term" value="F:RNA helicase activity"/>
    <property type="evidence" value="ECO:0007669"/>
    <property type="project" value="UniProtKB-EC"/>
</dbReference>
<feature type="domain" description="Helicase C-terminal" evidence="9">
    <location>
        <begin position="850"/>
        <end position="1008"/>
    </location>
</feature>
<evidence type="ECO:0000259" key="9">
    <source>
        <dbReference type="PROSITE" id="PS51194"/>
    </source>
</evidence>
<dbReference type="EMBL" id="PUHQ01000005">
    <property type="protein sequence ID" value="KAG0666373.1"/>
    <property type="molecule type" value="Genomic_DNA"/>
</dbReference>
<dbReference type="SMART" id="SM00490">
    <property type="entry name" value="HELICc"/>
    <property type="match status" value="1"/>
</dbReference>
<dbReference type="Proteomes" id="UP000777482">
    <property type="component" value="Unassembled WGS sequence"/>
</dbReference>
<dbReference type="InterPro" id="IPR011545">
    <property type="entry name" value="DEAD/DEAH_box_helicase_dom"/>
</dbReference>
<feature type="compositionally biased region" description="Basic residues" evidence="7">
    <location>
        <begin position="217"/>
        <end position="234"/>
    </location>
</feature>
<dbReference type="OrthoDB" id="3370at2759"/>
<feature type="compositionally biased region" description="Low complexity" evidence="7">
    <location>
        <begin position="238"/>
        <end position="254"/>
    </location>
</feature>
<feature type="compositionally biased region" description="Acidic residues" evidence="7">
    <location>
        <begin position="260"/>
        <end position="276"/>
    </location>
</feature>
<feature type="compositionally biased region" description="Basic residues" evidence="7">
    <location>
        <begin position="407"/>
        <end position="418"/>
    </location>
</feature>
<keyword evidence="11" id="KW-1185">Reference proteome</keyword>
<dbReference type="PROSITE" id="PS51194">
    <property type="entry name" value="HELICASE_CTER"/>
    <property type="match status" value="1"/>
</dbReference>
<feature type="domain" description="Helicase ATP-binding" evidence="8">
    <location>
        <begin position="567"/>
        <end position="808"/>
    </location>
</feature>
<evidence type="ECO:0000256" key="1">
    <source>
        <dbReference type="ARBA" id="ARBA00022741"/>
    </source>
</evidence>
<feature type="region of interest" description="Disordered" evidence="7">
    <location>
        <begin position="341"/>
        <end position="491"/>
    </location>
</feature>
<organism evidence="10 11">
    <name type="scientific">Rhodotorula mucilaginosa</name>
    <name type="common">Yeast</name>
    <name type="synonym">Rhodotorula rubra</name>
    <dbReference type="NCBI Taxonomy" id="5537"/>
    <lineage>
        <taxon>Eukaryota</taxon>
        <taxon>Fungi</taxon>
        <taxon>Dikarya</taxon>
        <taxon>Basidiomycota</taxon>
        <taxon>Pucciniomycotina</taxon>
        <taxon>Microbotryomycetes</taxon>
        <taxon>Sporidiobolales</taxon>
        <taxon>Sporidiobolaceae</taxon>
        <taxon>Rhodotorula</taxon>
    </lineage>
</organism>
<dbReference type="EC" id="3.6.4.13" evidence="6"/>
<dbReference type="CDD" id="cd18787">
    <property type="entry name" value="SF2_C_DEAD"/>
    <property type="match status" value="1"/>
</dbReference>
<feature type="compositionally biased region" description="Low complexity" evidence="7">
    <location>
        <begin position="152"/>
        <end position="168"/>
    </location>
</feature>
<feature type="compositionally biased region" description="Low complexity" evidence="7">
    <location>
        <begin position="95"/>
        <end position="111"/>
    </location>
</feature>